<dbReference type="Proteomes" id="UP000014417">
    <property type="component" value="Unassembled WGS sequence"/>
</dbReference>
<sequence length="450" mass="49250">MSETFRFVPGMILPSGEQHEVGVDELFFSTTDAKGVIEEANSVFVRLSRWPREQLIGAAHNIIRHPMMPGGAFRLMWQTLESGRPFAAYVHNLANNGSRYDVFATITPLDDGYLSVRTRPMCPVPFGAAEQIYKEALAVEMIAKADGANRHEAATVGAEKLAELLNAAGFNSYEDSMLETLPAEIEAREKAGHVMPECNAEGVYGEMLQTVGQLHQQLGVAMSDLQNLKDQSTQLQEASDVLRGILEATNEVSEAVNQLPSDSIEKRTLTMPLTLWSSMDAEIRGLTDELTETLKETSSTASHTRFRIALARLHATMIGNFVAELVTDPAASEITSNIGLLTRAISQAIQELNEQASSYSQQSKKATDNARQVAGLLQMLVDLLGSWVAGNEGRELPAEVADIAPKISEQVERSKQVIEKLEFISGPSELPDADQMNQTVEAMRQIGSQF</sequence>
<comment type="caution">
    <text evidence="1">The sequence shown here is derived from an EMBL/GenBank/DDBJ whole genome shotgun (WGS) entry which is preliminary data.</text>
</comment>
<evidence type="ECO:0008006" key="3">
    <source>
        <dbReference type="Google" id="ProtNLM"/>
    </source>
</evidence>
<reference evidence="1 2" key="1">
    <citation type="submission" date="2013-04" db="EMBL/GenBank/DDBJ databases">
        <title>The Genome Sequence of Propionimicrobium lymphophilum ACS-093-V-SCH5.</title>
        <authorList>
            <consortium name="The Broad Institute Genomics Platform"/>
            <person name="Earl A."/>
            <person name="Ward D."/>
            <person name="Feldgarden M."/>
            <person name="Gevers D."/>
            <person name="Saerens B."/>
            <person name="Vaneechoutte M."/>
            <person name="Walker B."/>
            <person name="Young S."/>
            <person name="Zeng Q."/>
            <person name="Gargeya S."/>
            <person name="Fitzgerald M."/>
            <person name="Haas B."/>
            <person name="Abouelleil A."/>
            <person name="Allen A.W."/>
            <person name="Alvarado L."/>
            <person name="Arachchi H.M."/>
            <person name="Berlin A.M."/>
            <person name="Chapman S.B."/>
            <person name="Gainer-Dewar J."/>
            <person name="Goldberg J."/>
            <person name="Griggs A."/>
            <person name="Gujja S."/>
            <person name="Hansen M."/>
            <person name="Howarth C."/>
            <person name="Imamovic A."/>
            <person name="Ireland A."/>
            <person name="Larimer J."/>
            <person name="McCowan C."/>
            <person name="Murphy C."/>
            <person name="Pearson M."/>
            <person name="Poon T.W."/>
            <person name="Priest M."/>
            <person name="Roberts A."/>
            <person name="Saif S."/>
            <person name="Shea T."/>
            <person name="Sisk P."/>
            <person name="Sykes S."/>
            <person name="Wortman J."/>
            <person name="Nusbaum C."/>
            <person name="Birren B."/>
        </authorList>
    </citation>
    <scope>NUCLEOTIDE SEQUENCE [LARGE SCALE GENOMIC DNA]</scope>
    <source>
        <strain evidence="1 2">ACS-093-V-SCH5</strain>
    </source>
</reference>
<accession>S2W736</accession>
<dbReference type="HOGENOM" id="CLU_032045_1_0_11"/>
<dbReference type="OrthoDB" id="266313at2"/>
<evidence type="ECO:0000313" key="1">
    <source>
        <dbReference type="EMBL" id="EPD34025.1"/>
    </source>
</evidence>
<name>S2W736_9ACTN</name>
<organism evidence="1 2">
    <name type="scientific">Propionimicrobium lymphophilum ACS-093-V-SCH5</name>
    <dbReference type="NCBI Taxonomy" id="883161"/>
    <lineage>
        <taxon>Bacteria</taxon>
        <taxon>Bacillati</taxon>
        <taxon>Actinomycetota</taxon>
        <taxon>Actinomycetes</taxon>
        <taxon>Propionibacteriales</taxon>
        <taxon>Propionibacteriaceae</taxon>
        <taxon>Propionimicrobium</taxon>
    </lineage>
</organism>
<dbReference type="AlphaFoldDB" id="S2W736"/>
<gene>
    <name evidence="1" type="ORF">HMPREF9306_00059</name>
</gene>
<dbReference type="STRING" id="883161.HMPREF9306_00059"/>
<proteinExistence type="predicted"/>
<dbReference type="RefSeq" id="WP_016454921.1">
    <property type="nucleotide sequence ID" value="NZ_KE150269.1"/>
</dbReference>
<evidence type="ECO:0000313" key="2">
    <source>
        <dbReference type="Proteomes" id="UP000014417"/>
    </source>
</evidence>
<dbReference type="SUPFAM" id="SSF55785">
    <property type="entry name" value="PYP-like sensor domain (PAS domain)"/>
    <property type="match status" value="1"/>
</dbReference>
<dbReference type="PATRIC" id="fig|883161.3.peg.58"/>
<keyword evidence="2" id="KW-1185">Reference proteome</keyword>
<protein>
    <recommendedName>
        <fullName evidence="3">PAS fold-3 domain-containing protein</fullName>
    </recommendedName>
</protein>
<dbReference type="Gene3D" id="3.30.450.20">
    <property type="entry name" value="PAS domain"/>
    <property type="match status" value="1"/>
</dbReference>
<dbReference type="InterPro" id="IPR035965">
    <property type="entry name" value="PAS-like_dom_sf"/>
</dbReference>
<dbReference type="EMBL" id="AGZR01000001">
    <property type="protein sequence ID" value="EPD34025.1"/>
    <property type="molecule type" value="Genomic_DNA"/>
</dbReference>